<gene>
    <name evidence="2" type="ORF">MGAL_10B087926</name>
</gene>
<dbReference type="Proteomes" id="UP000596742">
    <property type="component" value="Unassembled WGS sequence"/>
</dbReference>
<protein>
    <submittedName>
        <fullName evidence="2">Uncharacterized protein</fullName>
    </submittedName>
</protein>
<evidence type="ECO:0000256" key="1">
    <source>
        <dbReference type="SAM" id="Phobius"/>
    </source>
</evidence>
<feature type="transmembrane region" description="Helical" evidence="1">
    <location>
        <begin position="119"/>
        <end position="140"/>
    </location>
</feature>
<keyword evidence="1" id="KW-1133">Transmembrane helix</keyword>
<dbReference type="Gene3D" id="2.170.300.10">
    <property type="entry name" value="Tie2 ligand-binding domain superfamily"/>
    <property type="match status" value="1"/>
</dbReference>
<organism evidence="2 3">
    <name type="scientific">Mytilus galloprovincialis</name>
    <name type="common">Mediterranean mussel</name>
    <dbReference type="NCBI Taxonomy" id="29158"/>
    <lineage>
        <taxon>Eukaryota</taxon>
        <taxon>Metazoa</taxon>
        <taxon>Spiralia</taxon>
        <taxon>Lophotrochozoa</taxon>
        <taxon>Mollusca</taxon>
        <taxon>Bivalvia</taxon>
        <taxon>Autobranchia</taxon>
        <taxon>Pteriomorphia</taxon>
        <taxon>Mytilida</taxon>
        <taxon>Mytiloidea</taxon>
        <taxon>Mytilidae</taxon>
        <taxon>Mytilinae</taxon>
        <taxon>Mytilus</taxon>
    </lineage>
</organism>
<comment type="caution">
    <text evidence="2">The sequence shown here is derived from an EMBL/GenBank/DDBJ whole genome shotgun (WGS) entry which is preliminary data.</text>
</comment>
<name>A0A8B6GXU4_MYTGA</name>
<accession>A0A8B6GXU4</accession>
<keyword evidence="3" id="KW-1185">Reference proteome</keyword>
<keyword evidence="1" id="KW-0812">Transmembrane</keyword>
<reference evidence="2" key="1">
    <citation type="submission" date="2018-11" db="EMBL/GenBank/DDBJ databases">
        <authorList>
            <person name="Alioto T."/>
            <person name="Alioto T."/>
        </authorList>
    </citation>
    <scope>NUCLEOTIDE SEQUENCE</scope>
</reference>
<proteinExistence type="predicted"/>
<evidence type="ECO:0000313" key="3">
    <source>
        <dbReference type="Proteomes" id="UP000596742"/>
    </source>
</evidence>
<dbReference type="EMBL" id="UYJE01009159">
    <property type="protein sequence ID" value="VDI70687.1"/>
    <property type="molecule type" value="Genomic_DNA"/>
</dbReference>
<dbReference type="OrthoDB" id="6160251at2759"/>
<dbReference type="AlphaFoldDB" id="A0A8B6GXU4"/>
<evidence type="ECO:0000313" key="2">
    <source>
        <dbReference type="EMBL" id="VDI70687.1"/>
    </source>
</evidence>
<sequence>MVDCLQPDEIGVCYRTSNGNSWLDCCKGYQLLQGKCEKCPPGKYSDYCERDCPDRFYGEGCISKCNCYENEYCDQVFGCLCKNCTNTENITDDLTTQENRTDDLTTQENRTDTDINISLLLYIGIPCAVSFLAMVTFLWIRKRRYNMEEAELNVPQSHNPITEQQYDYIDESILDDICHNDEVSTKHNDVNLFIQSEHSFENSENSSVNSFATDQQSSVCRDGYLIPFCSLQTEIKPVLYDIPIIKAQTT</sequence>
<keyword evidence="1" id="KW-0472">Membrane</keyword>